<comment type="caution">
    <text evidence="1">The sequence shown here is derived from an EMBL/GenBank/DDBJ whole genome shotgun (WGS) entry which is preliminary data.</text>
</comment>
<accession>A0A501PPD0</accession>
<evidence type="ECO:0000313" key="1">
    <source>
        <dbReference type="EMBL" id="TPD61998.1"/>
    </source>
</evidence>
<name>A0A501PPD0_9PROT</name>
<gene>
    <name evidence="1" type="ORF">FIV46_07305</name>
</gene>
<proteinExistence type="predicted"/>
<protein>
    <submittedName>
        <fullName evidence="1">Uncharacterized protein</fullName>
    </submittedName>
</protein>
<dbReference type="AlphaFoldDB" id="A0A501PPD0"/>
<sequence length="101" mass="10727">MIGVTIASRLSKMAERQEAEKQAELAALQPKPVEPAWAMTGGLTFPENVTVALEAGENVAAAQMVPQGLLLTIQRGGETTGLLLVSPDGTVRSRFTIIRPE</sequence>
<organism evidence="1 2">
    <name type="scientific">Emcibacter nanhaiensis</name>
    <dbReference type="NCBI Taxonomy" id="1505037"/>
    <lineage>
        <taxon>Bacteria</taxon>
        <taxon>Pseudomonadati</taxon>
        <taxon>Pseudomonadota</taxon>
        <taxon>Alphaproteobacteria</taxon>
        <taxon>Emcibacterales</taxon>
        <taxon>Emcibacteraceae</taxon>
        <taxon>Emcibacter</taxon>
    </lineage>
</organism>
<evidence type="ECO:0000313" key="2">
    <source>
        <dbReference type="Proteomes" id="UP000319148"/>
    </source>
</evidence>
<dbReference type="Proteomes" id="UP000319148">
    <property type="component" value="Unassembled WGS sequence"/>
</dbReference>
<dbReference type="EMBL" id="VFIY01000005">
    <property type="protein sequence ID" value="TPD61998.1"/>
    <property type="molecule type" value="Genomic_DNA"/>
</dbReference>
<reference evidence="2" key="1">
    <citation type="submission" date="2019-06" db="EMBL/GenBank/DDBJ databases">
        <title>The complete genome of Emcibacter congregatus ZYLT.</title>
        <authorList>
            <person name="Zhao Z."/>
        </authorList>
    </citation>
    <scope>NUCLEOTIDE SEQUENCE [LARGE SCALE GENOMIC DNA]</scope>
    <source>
        <strain evidence="2">MCCC 1A06723</strain>
    </source>
</reference>
<keyword evidence="2" id="KW-1185">Reference proteome</keyword>